<keyword evidence="9" id="KW-1003">Cell membrane</keyword>
<comment type="subunit">
    <text evidence="9">The complex is composed of six subunits: RnfA, RnfB, RnfC, RnfD, RnfE and RnfG.</text>
</comment>
<keyword evidence="6 9" id="KW-1278">Translocase</keyword>
<dbReference type="InterPro" id="IPR007329">
    <property type="entry name" value="FMN-bd"/>
</dbReference>
<sequence>MARATPLQPSLLIQPAPHVHARGASLDRMLAMSLFAVSVPTVAAVVRYGAAAVGVLAAGVAGAVAAEALCSLARGERLTSPSWMSSLLTGFLLSLTLPPSMPPWMAVLGGMVAVGLGKHVFGGLGQNLFNPALVGHVFLLASFTTAVSAGWAGRQPMLALARQGEVVPDHLPLLWQGGPGPLGAAAPLAAYAAAVLMLGWRLGRWMAPAGFFVGSAVLAMALGWDPVFHWLVGLAPLTVAFFVHDPVTTPVGAGGQLLFGAGVGLLTVLLRIYGSYVEGAAFAVLVMNALTPLINRMSAAWSRRRLRALQEARPLKVSTRAQWARDLRAVLVLVVVTAVSGALLATFYHAMSPLIASRQQARAIEVGLKGLLPEAASFDQVAEVEGTPIYEARDASGRPLGLALFVDADGYGGPIRLAVGLDMEAQRLIGVRVLEQSETPGLGSRITEATFLAQFEGKSMDDPFMPGEDIEAVSGATISSMGVADGVYAAIEMARQAWEGR</sequence>
<feature type="transmembrane region" description="Helical" evidence="10">
    <location>
        <begin position="103"/>
        <end position="121"/>
    </location>
</feature>
<evidence type="ECO:0000256" key="5">
    <source>
        <dbReference type="ARBA" id="ARBA00022692"/>
    </source>
</evidence>
<feature type="transmembrane region" description="Helical" evidence="10">
    <location>
        <begin position="173"/>
        <end position="198"/>
    </location>
</feature>
<evidence type="ECO:0000256" key="6">
    <source>
        <dbReference type="ARBA" id="ARBA00022967"/>
    </source>
</evidence>
<dbReference type="SMART" id="SM00900">
    <property type="entry name" value="FMN_bind"/>
    <property type="match status" value="1"/>
</dbReference>
<accession>A0ABZ1BPC2</accession>
<evidence type="ECO:0000256" key="1">
    <source>
        <dbReference type="ARBA" id="ARBA00022448"/>
    </source>
</evidence>
<evidence type="ECO:0000259" key="11">
    <source>
        <dbReference type="SMART" id="SM00900"/>
    </source>
</evidence>
<protein>
    <recommendedName>
        <fullName evidence="9">Ion-translocating oxidoreductase complex subunit G</fullName>
        <ecNumber evidence="9">7.-.-.-</ecNumber>
    </recommendedName>
    <alternativeName>
        <fullName evidence="9">Rnf electron transport complex subunit G</fullName>
    </alternativeName>
</protein>
<evidence type="ECO:0000256" key="2">
    <source>
        <dbReference type="ARBA" id="ARBA00022553"/>
    </source>
</evidence>
<keyword evidence="4 9" id="KW-0288">FMN</keyword>
<dbReference type="InterPro" id="IPR010209">
    <property type="entry name" value="Ion_transpt_RnfG/RsxG"/>
</dbReference>
<feature type="domain" description="FMN-binding" evidence="11">
    <location>
        <begin position="410"/>
        <end position="494"/>
    </location>
</feature>
<comment type="similarity">
    <text evidence="9">Belongs to the RnfG family.</text>
</comment>
<comment type="function">
    <text evidence="9">Part of a membrane-bound complex that couples electron transfer with translocation of ions across the membrane.</text>
</comment>
<dbReference type="Proteomes" id="UP001333102">
    <property type="component" value="Chromosome"/>
</dbReference>
<keyword evidence="8 9" id="KW-0472">Membrane</keyword>
<organism evidence="12 13">
    <name type="scientific">Geochorda subterranea</name>
    <dbReference type="NCBI Taxonomy" id="3109564"/>
    <lineage>
        <taxon>Bacteria</taxon>
        <taxon>Bacillati</taxon>
        <taxon>Bacillota</taxon>
        <taxon>Limnochordia</taxon>
        <taxon>Limnochordales</taxon>
        <taxon>Geochordaceae</taxon>
        <taxon>Geochorda</taxon>
    </lineage>
</organism>
<dbReference type="EMBL" id="CP141614">
    <property type="protein sequence ID" value="WRP14403.1"/>
    <property type="molecule type" value="Genomic_DNA"/>
</dbReference>
<dbReference type="InterPro" id="IPR004338">
    <property type="entry name" value="NqrB/RnfD"/>
</dbReference>
<dbReference type="EC" id="7.-.-.-" evidence="9"/>
<comment type="cofactor">
    <cofactor evidence="9">
        <name>FMN</name>
        <dbReference type="ChEBI" id="CHEBI:58210"/>
    </cofactor>
</comment>
<evidence type="ECO:0000313" key="12">
    <source>
        <dbReference type="EMBL" id="WRP14403.1"/>
    </source>
</evidence>
<evidence type="ECO:0000256" key="3">
    <source>
        <dbReference type="ARBA" id="ARBA00022630"/>
    </source>
</evidence>
<keyword evidence="5 9" id="KW-0812">Transmembrane</keyword>
<feature type="transmembrane region" description="Helical" evidence="10">
    <location>
        <begin position="133"/>
        <end position="153"/>
    </location>
</feature>
<evidence type="ECO:0000256" key="4">
    <source>
        <dbReference type="ARBA" id="ARBA00022643"/>
    </source>
</evidence>
<keyword evidence="2 9" id="KW-0597">Phosphoprotein</keyword>
<dbReference type="PANTHER" id="PTHR30578">
    <property type="entry name" value="ELECTRON TRANSPORT COMPLEX PROTEIN RNFD"/>
    <property type="match status" value="1"/>
</dbReference>
<evidence type="ECO:0000313" key="13">
    <source>
        <dbReference type="Proteomes" id="UP001333102"/>
    </source>
</evidence>
<keyword evidence="9" id="KW-0249">Electron transport</keyword>
<proteinExistence type="inferred from homology"/>
<evidence type="ECO:0000256" key="9">
    <source>
        <dbReference type="HAMAP-Rule" id="MF_00479"/>
    </source>
</evidence>
<feature type="modified residue" description="FMN phosphoryl threonine" evidence="9">
    <location>
        <position position="477"/>
    </location>
</feature>
<gene>
    <name evidence="9" type="primary">rnfG</name>
    <name evidence="12" type="ORF">VLY81_13425</name>
</gene>
<reference evidence="13" key="1">
    <citation type="submission" date="2023-12" db="EMBL/GenBank/DDBJ databases">
        <title>Novel isolates from deep terrestrial aquifers shed light on the physiology and ecology of the class Limnochordia.</title>
        <authorList>
            <person name="Karnachuk O.V."/>
            <person name="Lukina A.P."/>
            <person name="Avakyan M.R."/>
            <person name="Kadnikov V."/>
            <person name="Begmatov S."/>
            <person name="Beletsky A.V."/>
            <person name="Mardanov A.V."/>
            <person name="Ravin N.V."/>
        </authorList>
    </citation>
    <scope>NUCLEOTIDE SEQUENCE [LARGE SCALE GENOMIC DNA]</scope>
    <source>
        <strain evidence="13">LN</strain>
    </source>
</reference>
<evidence type="ECO:0000256" key="8">
    <source>
        <dbReference type="ARBA" id="ARBA00023136"/>
    </source>
</evidence>
<dbReference type="HAMAP" id="MF_00479">
    <property type="entry name" value="RsxG_RnfG"/>
    <property type="match status" value="1"/>
</dbReference>
<keyword evidence="3 9" id="KW-0285">Flavoprotein</keyword>
<comment type="subcellular location">
    <subcellularLocation>
        <location evidence="9">Cell membrane</location>
        <topology evidence="9">Single-pass membrane protein</topology>
    </subcellularLocation>
</comment>
<keyword evidence="7 9" id="KW-1133">Transmembrane helix</keyword>
<feature type="transmembrane region" description="Helical" evidence="10">
    <location>
        <begin position="257"/>
        <end position="274"/>
    </location>
</feature>
<dbReference type="Pfam" id="PF04205">
    <property type="entry name" value="FMN_bind"/>
    <property type="match status" value="1"/>
</dbReference>
<keyword evidence="13" id="KW-1185">Reference proteome</keyword>
<dbReference type="PANTHER" id="PTHR30578:SF0">
    <property type="entry name" value="ION-TRANSLOCATING OXIDOREDUCTASE COMPLEX SUBUNIT D"/>
    <property type="match status" value="1"/>
</dbReference>
<keyword evidence="1 9" id="KW-0813">Transport</keyword>
<dbReference type="Pfam" id="PF03116">
    <property type="entry name" value="NQR2_RnfD_RnfE"/>
    <property type="match status" value="1"/>
</dbReference>
<feature type="transmembrane region" description="Helical" evidence="10">
    <location>
        <begin position="45"/>
        <end position="66"/>
    </location>
</feature>
<evidence type="ECO:0000256" key="7">
    <source>
        <dbReference type="ARBA" id="ARBA00022989"/>
    </source>
</evidence>
<feature type="transmembrane region" description="Helical" evidence="10">
    <location>
        <begin position="329"/>
        <end position="351"/>
    </location>
</feature>
<dbReference type="RefSeq" id="WP_324668721.1">
    <property type="nucleotide sequence ID" value="NZ_CP141614.1"/>
</dbReference>
<name>A0ABZ1BPC2_9FIRM</name>
<evidence type="ECO:0000256" key="10">
    <source>
        <dbReference type="SAM" id="Phobius"/>
    </source>
</evidence>
<feature type="transmembrane region" description="Helical" evidence="10">
    <location>
        <begin position="205"/>
        <end position="222"/>
    </location>
</feature>